<evidence type="ECO:0000313" key="2">
    <source>
        <dbReference type="Proteomes" id="UP000494329"/>
    </source>
</evidence>
<dbReference type="Proteomes" id="UP000494329">
    <property type="component" value="Unassembled WGS sequence"/>
</dbReference>
<protein>
    <recommendedName>
        <fullName evidence="3">DUF1840 domain-containing protein</fullName>
    </recommendedName>
</protein>
<proteinExistence type="predicted"/>
<name>A0A6J5DFM1_9BURK</name>
<dbReference type="AlphaFoldDB" id="A0A6J5DFM1"/>
<dbReference type="Pfam" id="PF08895">
    <property type="entry name" value="DUF1840"/>
    <property type="match status" value="1"/>
</dbReference>
<dbReference type="EMBL" id="CADIKF010000008">
    <property type="protein sequence ID" value="CAB3752194.1"/>
    <property type="molecule type" value="Genomic_DNA"/>
</dbReference>
<sequence>MDIREPERRASFTGASTLREGGIVMITFQSRATPDVVMLRDLAQYLLGLVGKRLDTRGVIPHDELPGAISRLETAISDDDKAEAALEALHDARDRNEDAGGGLAQRAWPFLDMMREAYRQDADISWGL</sequence>
<reference evidence="1 2" key="1">
    <citation type="submission" date="2020-04" db="EMBL/GenBank/DDBJ databases">
        <authorList>
            <person name="De Canck E."/>
        </authorList>
    </citation>
    <scope>NUCLEOTIDE SEQUENCE [LARGE SCALE GENOMIC DNA]</scope>
    <source>
        <strain evidence="1 2">LMG 29739</strain>
    </source>
</reference>
<gene>
    <name evidence="1" type="ORF">LMG29739_01447</name>
</gene>
<organism evidence="1 2">
    <name type="scientific">Paraburkholderia solisilvae</name>
    <dbReference type="NCBI Taxonomy" id="624376"/>
    <lineage>
        <taxon>Bacteria</taxon>
        <taxon>Pseudomonadati</taxon>
        <taxon>Pseudomonadota</taxon>
        <taxon>Betaproteobacteria</taxon>
        <taxon>Burkholderiales</taxon>
        <taxon>Burkholderiaceae</taxon>
        <taxon>Paraburkholderia</taxon>
    </lineage>
</organism>
<dbReference type="InterPro" id="IPR014991">
    <property type="entry name" value="DUF1840"/>
</dbReference>
<accession>A0A6J5DFM1</accession>
<keyword evidence="2" id="KW-1185">Reference proteome</keyword>
<evidence type="ECO:0008006" key="3">
    <source>
        <dbReference type="Google" id="ProtNLM"/>
    </source>
</evidence>
<evidence type="ECO:0000313" key="1">
    <source>
        <dbReference type="EMBL" id="CAB3752194.1"/>
    </source>
</evidence>